<feature type="compositionally biased region" description="Polar residues" evidence="1">
    <location>
        <begin position="102"/>
        <end position="116"/>
    </location>
</feature>
<evidence type="ECO:0000313" key="3">
    <source>
        <dbReference type="Proteomes" id="UP000027135"/>
    </source>
</evidence>
<name>A0A067QQI6_ZOONE</name>
<sequence length="133" mass="13572">MMVDSTGIGPGPSSGPPGQTSSSTAGDDTTASGVAGGTMSEGSASESSPRQSGVQSLVTSREEDGEEDGQGGEAEDASGTGSKRDSIASSDKSPGQRPPPLANQSRSKSVGEQKWQNLRAVMALYTRLRKIKR</sequence>
<protein>
    <submittedName>
        <fullName evidence="2">Uncharacterized protein</fullName>
    </submittedName>
</protein>
<gene>
    <name evidence="2" type="ORF">L798_13923</name>
</gene>
<accession>A0A067QQI6</accession>
<feature type="region of interest" description="Disordered" evidence="1">
    <location>
        <begin position="1"/>
        <end position="118"/>
    </location>
</feature>
<dbReference type="Proteomes" id="UP000027135">
    <property type="component" value="Unassembled WGS sequence"/>
</dbReference>
<proteinExistence type="predicted"/>
<dbReference type="InParanoid" id="A0A067QQI6"/>
<organism evidence="2 3">
    <name type="scientific">Zootermopsis nevadensis</name>
    <name type="common">Dampwood termite</name>
    <dbReference type="NCBI Taxonomy" id="136037"/>
    <lineage>
        <taxon>Eukaryota</taxon>
        <taxon>Metazoa</taxon>
        <taxon>Ecdysozoa</taxon>
        <taxon>Arthropoda</taxon>
        <taxon>Hexapoda</taxon>
        <taxon>Insecta</taxon>
        <taxon>Pterygota</taxon>
        <taxon>Neoptera</taxon>
        <taxon>Polyneoptera</taxon>
        <taxon>Dictyoptera</taxon>
        <taxon>Blattodea</taxon>
        <taxon>Blattoidea</taxon>
        <taxon>Termitoidae</taxon>
        <taxon>Termopsidae</taxon>
        <taxon>Zootermopsis</taxon>
    </lineage>
</organism>
<feature type="compositionally biased region" description="Acidic residues" evidence="1">
    <location>
        <begin position="63"/>
        <end position="76"/>
    </location>
</feature>
<keyword evidence="3" id="KW-1185">Reference proteome</keyword>
<feature type="compositionally biased region" description="Low complexity" evidence="1">
    <location>
        <begin position="16"/>
        <end position="33"/>
    </location>
</feature>
<reference evidence="2 3" key="1">
    <citation type="journal article" date="2014" name="Nat. Commun.">
        <title>Molecular traces of alternative social organization in a termite genome.</title>
        <authorList>
            <person name="Terrapon N."/>
            <person name="Li C."/>
            <person name="Robertson H.M."/>
            <person name="Ji L."/>
            <person name="Meng X."/>
            <person name="Booth W."/>
            <person name="Chen Z."/>
            <person name="Childers C.P."/>
            <person name="Glastad K.M."/>
            <person name="Gokhale K."/>
            <person name="Gowin J."/>
            <person name="Gronenberg W."/>
            <person name="Hermansen R.A."/>
            <person name="Hu H."/>
            <person name="Hunt B.G."/>
            <person name="Huylmans A.K."/>
            <person name="Khalil S.M."/>
            <person name="Mitchell R.D."/>
            <person name="Munoz-Torres M.C."/>
            <person name="Mustard J.A."/>
            <person name="Pan H."/>
            <person name="Reese J.T."/>
            <person name="Scharf M.E."/>
            <person name="Sun F."/>
            <person name="Vogel H."/>
            <person name="Xiao J."/>
            <person name="Yang W."/>
            <person name="Yang Z."/>
            <person name="Yang Z."/>
            <person name="Zhou J."/>
            <person name="Zhu J."/>
            <person name="Brent C.S."/>
            <person name="Elsik C.G."/>
            <person name="Goodisman M.A."/>
            <person name="Liberles D.A."/>
            <person name="Roe R.M."/>
            <person name="Vargo E.L."/>
            <person name="Vilcinskas A."/>
            <person name="Wang J."/>
            <person name="Bornberg-Bauer E."/>
            <person name="Korb J."/>
            <person name="Zhang G."/>
            <person name="Liebig J."/>
        </authorList>
    </citation>
    <scope>NUCLEOTIDE SEQUENCE [LARGE SCALE GENOMIC DNA]</scope>
    <source>
        <tissue evidence="2">Whole organism</tissue>
    </source>
</reference>
<evidence type="ECO:0000313" key="2">
    <source>
        <dbReference type="EMBL" id="KDR12168.1"/>
    </source>
</evidence>
<dbReference type="EMBL" id="KK853042">
    <property type="protein sequence ID" value="KDR12168.1"/>
    <property type="molecule type" value="Genomic_DNA"/>
</dbReference>
<feature type="compositionally biased region" description="Polar residues" evidence="1">
    <location>
        <begin position="40"/>
        <end position="59"/>
    </location>
</feature>
<dbReference type="AlphaFoldDB" id="A0A067QQI6"/>
<evidence type="ECO:0000256" key="1">
    <source>
        <dbReference type="SAM" id="MobiDB-lite"/>
    </source>
</evidence>